<proteinExistence type="predicted"/>
<feature type="region of interest" description="Disordered" evidence="5">
    <location>
        <begin position="39"/>
        <end position="74"/>
    </location>
</feature>
<keyword evidence="4" id="KW-0539">Nucleus</keyword>
<dbReference type="AlphaFoldDB" id="A0ABC8K0X0"/>
<organism evidence="6 7">
    <name type="scientific">Eruca vesicaria subsp. sativa</name>
    <name type="common">Garden rocket</name>
    <name type="synonym">Eruca sativa</name>
    <dbReference type="NCBI Taxonomy" id="29727"/>
    <lineage>
        <taxon>Eukaryota</taxon>
        <taxon>Viridiplantae</taxon>
        <taxon>Streptophyta</taxon>
        <taxon>Embryophyta</taxon>
        <taxon>Tracheophyta</taxon>
        <taxon>Spermatophyta</taxon>
        <taxon>Magnoliopsida</taxon>
        <taxon>eudicotyledons</taxon>
        <taxon>Gunneridae</taxon>
        <taxon>Pentapetalae</taxon>
        <taxon>rosids</taxon>
        <taxon>malvids</taxon>
        <taxon>Brassicales</taxon>
        <taxon>Brassicaceae</taxon>
        <taxon>Brassiceae</taxon>
        <taxon>Eruca</taxon>
    </lineage>
</organism>
<dbReference type="InterPro" id="IPR051575">
    <property type="entry name" value="Myb-like_DNA-bd"/>
</dbReference>
<dbReference type="Proteomes" id="UP001642260">
    <property type="component" value="Unassembled WGS sequence"/>
</dbReference>
<evidence type="ECO:0000256" key="3">
    <source>
        <dbReference type="ARBA" id="ARBA00023163"/>
    </source>
</evidence>
<reference evidence="6 7" key="1">
    <citation type="submission" date="2022-03" db="EMBL/GenBank/DDBJ databases">
        <authorList>
            <person name="Macdonald S."/>
            <person name="Ahmed S."/>
            <person name="Newling K."/>
        </authorList>
    </citation>
    <scope>NUCLEOTIDE SEQUENCE [LARGE SCALE GENOMIC DNA]</scope>
</reference>
<dbReference type="PANTHER" id="PTHR46621:SF1">
    <property type="entry name" value="SNRNA-ACTIVATING PROTEIN COMPLEX SUBUNIT 4"/>
    <property type="match status" value="1"/>
</dbReference>
<keyword evidence="7" id="KW-1185">Reference proteome</keyword>
<protein>
    <submittedName>
        <fullName evidence="6">Uncharacterized protein</fullName>
    </submittedName>
</protein>
<feature type="region of interest" description="Disordered" evidence="5">
    <location>
        <begin position="1"/>
        <end position="24"/>
    </location>
</feature>
<dbReference type="EMBL" id="CAKOAT010164822">
    <property type="protein sequence ID" value="CAH8350063.1"/>
    <property type="molecule type" value="Genomic_DNA"/>
</dbReference>
<feature type="compositionally biased region" description="Acidic residues" evidence="5">
    <location>
        <begin position="8"/>
        <end position="24"/>
    </location>
</feature>
<evidence type="ECO:0000256" key="5">
    <source>
        <dbReference type="SAM" id="MobiDB-lite"/>
    </source>
</evidence>
<evidence type="ECO:0000313" key="6">
    <source>
        <dbReference type="EMBL" id="CAH8350063.1"/>
    </source>
</evidence>
<feature type="compositionally biased region" description="Gly residues" evidence="5">
    <location>
        <begin position="55"/>
        <end position="67"/>
    </location>
</feature>
<keyword evidence="2" id="KW-0238">DNA-binding</keyword>
<dbReference type="GO" id="GO:0003677">
    <property type="term" value="F:DNA binding"/>
    <property type="evidence" value="ECO:0007669"/>
    <property type="project" value="UniProtKB-KW"/>
</dbReference>
<evidence type="ECO:0000256" key="2">
    <source>
        <dbReference type="ARBA" id="ARBA00023125"/>
    </source>
</evidence>
<evidence type="ECO:0000256" key="4">
    <source>
        <dbReference type="ARBA" id="ARBA00023242"/>
    </source>
</evidence>
<keyword evidence="3" id="KW-0804">Transcription</keyword>
<name>A0ABC8K0X0_ERUVS</name>
<sequence>MNRGTLYEFDEDDEEEEEEEDDDIVEDLEDLRRACIVPESNSDDFIPKSGYVGPDEGGGGGGGGGGEIASDSENEEDYFKMLRSLKSQLAPSTDSESDEDDFELLWSLKSQLAFSMDSRFPPLSLSDDDDDDDSFESLRAIRRRFSAYANLDKDGAFMNDSLGKKKLGKFFVTLPDSKGTQTAGDSVHFHENNATAPLDQSSSFPKAAHAFVEAIRRNRAYQKFLRKKLTEIEARIEQSEKHQKNVKIVVDFQASFKRIAEQVLSQGKDPRLQLISTPKCGPHDSSEDNDKNISPLTFGPPENPCVETYRMVLKTHPVSVHRRSCSAEENKNLAKGLKQQVQETLLLEAIERSRYCLLFLF</sequence>
<keyword evidence="1" id="KW-0805">Transcription regulation</keyword>
<evidence type="ECO:0000256" key="1">
    <source>
        <dbReference type="ARBA" id="ARBA00023015"/>
    </source>
</evidence>
<dbReference type="PANTHER" id="PTHR46621">
    <property type="entry name" value="SNRNA-ACTIVATING PROTEIN COMPLEX SUBUNIT 4"/>
    <property type="match status" value="1"/>
</dbReference>
<comment type="caution">
    <text evidence="6">The sequence shown here is derived from an EMBL/GenBank/DDBJ whole genome shotgun (WGS) entry which is preliminary data.</text>
</comment>
<gene>
    <name evidence="6" type="ORF">ERUC_LOCUS17892</name>
</gene>
<accession>A0ABC8K0X0</accession>
<evidence type="ECO:0000313" key="7">
    <source>
        <dbReference type="Proteomes" id="UP001642260"/>
    </source>
</evidence>